<name>A0A0W4ZN30_PNEC8</name>
<keyword evidence="3 6" id="KW-0853">WD repeat</keyword>
<evidence type="ECO:0000256" key="4">
    <source>
        <dbReference type="ARBA" id="ARBA00022737"/>
    </source>
</evidence>
<proteinExistence type="inferred from homology"/>
<protein>
    <submittedName>
        <fullName evidence="7">Uncharacterized protein</fullName>
    </submittedName>
</protein>
<keyword evidence="8" id="KW-1185">Reference proteome</keyword>
<evidence type="ECO:0000313" key="7">
    <source>
        <dbReference type="EMBL" id="KTW29761.1"/>
    </source>
</evidence>
<dbReference type="EMBL" id="LFVZ01000004">
    <property type="protein sequence ID" value="KTW29761.1"/>
    <property type="molecule type" value="Genomic_DNA"/>
</dbReference>
<dbReference type="GO" id="GO:0045292">
    <property type="term" value="P:mRNA cis splicing, via spliceosome"/>
    <property type="evidence" value="ECO:0007669"/>
    <property type="project" value="EnsemblFungi"/>
</dbReference>
<dbReference type="Pfam" id="PF00400">
    <property type="entry name" value="WD40"/>
    <property type="match status" value="5"/>
</dbReference>
<organism evidence="7 8">
    <name type="scientific">Pneumocystis carinii (strain B80)</name>
    <name type="common">Rat pneumocystis pneumonia agent</name>
    <name type="synonym">Pneumocystis carinii f. sp. carinii</name>
    <dbReference type="NCBI Taxonomy" id="1408658"/>
    <lineage>
        <taxon>Eukaryota</taxon>
        <taxon>Fungi</taxon>
        <taxon>Dikarya</taxon>
        <taxon>Ascomycota</taxon>
        <taxon>Taphrinomycotina</taxon>
        <taxon>Pneumocystomycetes</taxon>
        <taxon>Pneumocystaceae</taxon>
        <taxon>Pneumocystis</taxon>
    </lineage>
</organism>
<dbReference type="PANTHER" id="PTHR22842:SF3">
    <property type="entry name" value="WD REPEAT DOMAIN-CONTAINING PROTEIN 83"/>
    <property type="match status" value="1"/>
</dbReference>
<accession>A0A0W4ZN30</accession>
<comment type="subcellular location">
    <subcellularLocation>
        <location evidence="1">Cytoplasm</location>
    </subcellularLocation>
</comment>
<dbReference type="VEuPathDB" id="FungiDB:T552_00968"/>
<dbReference type="InterPro" id="IPR036322">
    <property type="entry name" value="WD40_repeat_dom_sf"/>
</dbReference>
<comment type="caution">
    <text evidence="7">The sequence shown here is derived from an EMBL/GenBank/DDBJ whole genome shotgun (WGS) entry which is preliminary data.</text>
</comment>
<feature type="repeat" description="WD" evidence="6">
    <location>
        <begin position="23"/>
        <end position="54"/>
    </location>
</feature>
<feature type="repeat" description="WD" evidence="6">
    <location>
        <begin position="55"/>
        <end position="96"/>
    </location>
</feature>
<dbReference type="SMART" id="SM00320">
    <property type="entry name" value="WD40"/>
    <property type="match status" value="7"/>
</dbReference>
<dbReference type="InterPro" id="IPR015943">
    <property type="entry name" value="WD40/YVTN_repeat-like_dom_sf"/>
</dbReference>
<evidence type="ECO:0000313" key="8">
    <source>
        <dbReference type="Proteomes" id="UP000054454"/>
    </source>
</evidence>
<reference evidence="8" key="1">
    <citation type="journal article" date="2016" name="Nat. Commun.">
        <title>Genome analysis of three Pneumocystis species reveals adaptation mechanisms to life exclusively in mammalian hosts.</title>
        <authorList>
            <person name="Ma L."/>
            <person name="Chen Z."/>
            <person name="Huang D.W."/>
            <person name="Kutty G."/>
            <person name="Ishihara M."/>
            <person name="Wang H."/>
            <person name="Abouelleil A."/>
            <person name="Bishop L."/>
            <person name="Davey E."/>
            <person name="Deng R."/>
            <person name="Deng X."/>
            <person name="Fan L."/>
            <person name="Fantoni G."/>
            <person name="Fitzgerald M."/>
            <person name="Gogineni E."/>
            <person name="Goldberg J.M."/>
            <person name="Handley G."/>
            <person name="Hu X."/>
            <person name="Huber C."/>
            <person name="Jiao X."/>
            <person name="Jones K."/>
            <person name="Levin J.Z."/>
            <person name="Liu Y."/>
            <person name="Macdonald P."/>
            <person name="Melnikov A."/>
            <person name="Raley C."/>
            <person name="Sassi M."/>
            <person name="Sherman B.T."/>
            <person name="Song X."/>
            <person name="Sykes S."/>
            <person name="Tran B."/>
            <person name="Walsh L."/>
            <person name="Xia Y."/>
            <person name="Yang J."/>
            <person name="Young S."/>
            <person name="Zeng Q."/>
            <person name="Zheng X."/>
            <person name="Stephens R."/>
            <person name="Nusbaum C."/>
            <person name="Birren B.W."/>
            <person name="Azadi P."/>
            <person name="Lempicki R.A."/>
            <person name="Cuomo C.A."/>
            <person name="Kovacs J.A."/>
        </authorList>
    </citation>
    <scope>NUCLEOTIDE SEQUENCE [LARGE SCALE GENOMIC DNA]</scope>
    <source>
        <strain evidence="8">B80</strain>
    </source>
</reference>
<dbReference type="GeneID" id="28935765"/>
<dbReference type="InterPro" id="IPR020472">
    <property type="entry name" value="WD40_PAC1"/>
</dbReference>
<gene>
    <name evidence="7" type="ORF">T552_00968</name>
</gene>
<dbReference type="Proteomes" id="UP000054454">
    <property type="component" value="Unassembled WGS sequence"/>
</dbReference>
<comment type="similarity">
    <text evidence="5">Belongs to the WD repeat MORG1 family.</text>
</comment>
<dbReference type="AlphaFoldDB" id="A0A0W4ZN30"/>
<evidence type="ECO:0000256" key="3">
    <source>
        <dbReference type="ARBA" id="ARBA00022574"/>
    </source>
</evidence>
<feature type="repeat" description="WD" evidence="6">
    <location>
        <begin position="97"/>
        <end position="129"/>
    </location>
</feature>
<dbReference type="PROSITE" id="PS50294">
    <property type="entry name" value="WD_REPEATS_REGION"/>
    <property type="match status" value="3"/>
</dbReference>
<dbReference type="RefSeq" id="XP_018226748.1">
    <property type="nucleotide sequence ID" value="XM_018369563.1"/>
</dbReference>
<dbReference type="PROSITE" id="PS50082">
    <property type="entry name" value="WD_REPEATS_2"/>
    <property type="match status" value="5"/>
</dbReference>
<dbReference type="SUPFAM" id="SSF50978">
    <property type="entry name" value="WD40 repeat-like"/>
    <property type="match status" value="1"/>
</dbReference>
<keyword evidence="2" id="KW-0963">Cytoplasm</keyword>
<dbReference type="CDD" id="cd00200">
    <property type="entry name" value="WD40"/>
    <property type="match status" value="1"/>
</dbReference>
<evidence type="ECO:0000256" key="6">
    <source>
        <dbReference type="PROSITE-ProRule" id="PRU00221"/>
    </source>
</evidence>
<dbReference type="GO" id="GO:0005737">
    <property type="term" value="C:cytoplasm"/>
    <property type="evidence" value="ECO:0007669"/>
    <property type="project" value="UniProtKB-SubCell"/>
</dbReference>
<dbReference type="PRINTS" id="PR00320">
    <property type="entry name" value="GPROTEINBRPT"/>
</dbReference>
<evidence type="ECO:0000256" key="5">
    <source>
        <dbReference type="ARBA" id="ARBA00038145"/>
    </source>
</evidence>
<dbReference type="InterPro" id="IPR001680">
    <property type="entry name" value="WD40_rpt"/>
</dbReference>
<evidence type="ECO:0000256" key="1">
    <source>
        <dbReference type="ARBA" id="ARBA00004496"/>
    </source>
</evidence>
<feature type="repeat" description="WD" evidence="6">
    <location>
        <begin position="270"/>
        <end position="304"/>
    </location>
</feature>
<feature type="repeat" description="WD" evidence="6">
    <location>
        <begin position="235"/>
        <end position="264"/>
    </location>
</feature>
<dbReference type="InterPro" id="IPR051980">
    <property type="entry name" value="WD_repeat_MORG1"/>
</dbReference>
<sequence length="304" mass="33604">MLTFPTKKVHVLSPAGKFPANVILYNAKGQYALTGSHDRFVRLWNPHTGGLIQEYHAHGYEVLDITVSYDSTKFASSGGDKQVFLWDVTAGRTIQRFSGHFSRVNTVSFNIEATVLASGSYDSSVRLWDCRSLSHTPIQVLEDGKDSISSVLIANHEIITGSVDGRVRTYDLRRGQLYTDVIGQPVTSVEQSNDANCLLISTLDSTIRLLDKCNGGLLQTFKGHVNSEYRVKSCFGQSDKVVISGSEDGRICVWDLLEAKLIHQLRFAPENSQRSCVSCVAFHPKKDQMLSCGVNGEITVWGMP</sequence>
<dbReference type="GO" id="GO:0071013">
    <property type="term" value="C:catalytic step 2 spliceosome"/>
    <property type="evidence" value="ECO:0007669"/>
    <property type="project" value="TreeGrafter"/>
</dbReference>
<dbReference type="OrthoDB" id="1068471at2759"/>
<evidence type="ECO:0000256" key="2">
    <source>
        <dbReference type="ARBA" id="ARBA00022490"/>
    </source>
</evidence>
<dbReference type="Gene3D" id="2.130.10.10">
    <property type="entry name" value="YVTN repeat-like/Quinoprotein amine dehydrogenase"/>
    <property type="match status" value="1"/>
</dbReference>
<dbReference type="PANTHER" id="PTHR22842">
    <property type="entry name" value="WD40 REPEAT PROTEIN"/>
    <property type="match status" value="1"/>
</dbReference>
<keyword evidence="4" id="KW-0677">Repeat</keyword>